<comment type="caution">
    <text evidence="2">The sequence shown here is derived from an EMBL/GenBank/DDBJ whole genome shotgun (WGS) entry which is preliminary data.</text>
</comment>
<feature type="domain" description="DEAD-box helicase OB fold" evidence="1">
    <location>
        <begin position="1"/>
        <end position="56"/>
    </location>
</feature>
<evidence type="ECO:0000313" key="2">
    <source>
        <dbReference type="EMBL" id="CAF0785958.1"/>
    </source>
</evidence>
<evidence type="ECO:0000259" key="1">
    <source>
        <dbReference type="Pfam" id="PF07717"/>
    </source>
</evidence>
<dbReference type="Proteomes" id="UP000677228">
    <property type="component" value="Unassembled WGS sequence"/>
</dbReference>
<dbReference type="EMBL" id="CAJNOK010000969">
    <property type="protein sequence ID" value="CAF0785958.1"/>
    <property type="molecule type" value="Genomic_DNA"/>
</dbReference>
<dbReference type="Proteomes" id="UP000682733">
    <property type="component" value="Unassembled WGS sequence"/>
</dbReference>
<feature type="non-terminal residue" evidence="2">
    <location>
        <position position="1"/>
    </location>
</feature>
<dbReference type="InterPro" id="IPR011709">
    <property type="entry name" value="DEAD-box_helicase_OB_fold"/>
</dbReference>
<protein>
    <recommendedName>
        <fullName evidence="1">DEAD-box helicase OB fold domain-containing protein</fullName>
    </recommendedName>
</protein>
<evidence type="ECO:0000313" key="4">
    <source>
        <dbReference type="Proteomes" id="UP000677228"/>
    </source>
</evidence>
<gene>
    <name evidence="2" type="ORF">OVA965_LOCUS3871</name>
    <name evidence="3" type="ORF">TMI583_LOCUS3869</name>
</gene>
<proteinExistence type="predicted"/>
<sequence>YKTVRHQQSVLIHPNSCLFEQIPRYVIYFELVLTTKEYMRQVIEIENQWLLEVAPHFYKTKKLDEDNSVKKLSKKLGKTKEELERNY</sequence>
<name>A0A8S2CWX4_9BILA</name>
<dbReference type="AlphaFoldDB" id="A0A8S2CWX4"/>
<dbReference type="EMBL" id="CAJOBA010000969">
    <property type="protein sequence ID" value="CAF3568141.1"/>
    <property type="molecule type" value="Genomic_DNA"/>
</dbReference>
<evidence type="ECO:0000313" key="3">
    <source>
        <dbReference type="EMBL" id="CAF3568141.1"/>
    </source>
</evidence>
<dbReference type="Pfam" id="PF07717">
    <property type="entry name" value="OB_NTP_bind"/>
    <property type="match status" value="1"/>
</dbReference>
<organism evidence="2 4">
    <name type="scientific">Didymodactylos carnosus</name>
    <dbReference type="NCBI Taxonomy" id="1234261"/>
    <lineage>
        <taxon>Eukaryota</taxon>
        <taxon>Metazoa</taxon>
        <taxon>Spiralia</taxon>
        <taxon>Gnathifera</taxon>
        <taxon>Rotifera</taxon>
        <taxon>Eurotatoria</taxon>
        <taxon>Bdelloidea</taxon>
        <taxon>Philodinida</taxon>
        <taxon>Philodinidae</taxon>
        <taxon>Didymodactylos</taxon>
    </lineage>
</organism>
<accession>A0A8S2CWX4</accession>
<reference evidence="2" key="1">
    <citation type="submission" date="2021-02" db="EMBL/GenBank/DDBJ databases">
        <authorList>
            <person name="Nowell W R."/>
        </authorList>
    </citation>
    <scope>NUCLEOTIDE SEQUENCE</scope>
</reference>